<organism evidence="3 4">
    <name type="scientific">Babesia microti (strain RI)</name>
    <dbReference type="NCBI Taxonomy" id="1133968"/>
    <lineage>
        <taxon>Eukaryota</taxon>
        <taxon>Sar</taxon>
        <taxon>Alveolata</taxon>
        <taxon>Apicomplexa</taxon>
        <taxon>Aconoidasida</taxon>
        <taxon>Piroplasmida</taxon>
        <taxon>Babesiidae</taxon>
        <taxon>Babesia</taxon>
    </lineage>
</organism>
<accession>I7ISV9</accession>
<evidence type="ECO:0000256" key="2">
    <source>
        <dbReference type="SAM" id="SignalP"/>
    </source>
</evidence>
<keyword evidence="4" id="KW-1185">Reference proteome</keyword>
<evidence type="ECO:0000313" key="3">
    <source>
        <dbReference type="EMBL" id="CCF75906.1"/>
    </source>
</evidence>
<feature type="chain" id="PRO_5003710904" evidence="2">
    <location>
        <begin position="20"/>
        <end position="329"/>
    </location>
</feature>
<dbReference type="AlphaFoldDB" id="I7ISV9"/>
<gene>
    <name evidence="3" type="ORF">BmR1_04g08645</name>
</gene>
<evidence type="ECO:0000256" key="1">
    <source>
        <dbReference type="SAM" id="Phobius"/>
    </source>
</evidence>
<proteinExistence type="predicted"/>
<dbReference type="KEGG" id="bmic:BmR1_04g08645"/>
<keyword evidence="1" id="KW-1133">Transmembrane helix</keyword>
<keyword evidence="2" id="KW-0732">Signal</keyword>
<keyword evidence="1" id="KW-0812">Transmembrane</keyword>
<dbReference type="VEuPathDB" id="PiroplasmaDB:BmR1_04g08645"/>
<feature type="signal peptide" evidence="2">
    <location>
        <begin position="1"/>
        <end position="19"/>
    </location>
</feature>
<reference evidence="3 4" key="2">
    <citation type="journal article" date="2013" name="PLoS ONE">
        <title>Whole genome mapping and re-organization of the nuclear and mitochondrial genomes of Babesia microti isolates.</title>
        <authorList>
            <person name="Cornillot E."/>
            <person name="Dassouli A."/>
            <person name="Garg A."/>
            <person name="Pachikara N."/>
            <person name="Randazzo S."/>
            <person name="Depoix D."/>
            <person name="Carcy B."/>
            <person name="Delbecq S."/>
            <person name="Frutos R."/>
            <person name="Silva J.C."/>
            <person name="Sutton R."/>
            <person name="Krause P.J."/>
            <person name="Mamoun C.B."/>
        </authorList>
    </citation>
    <scope>NUCLEOTIDE SEQUENCE [LARGE SCALE GENOMIC DNA]</scope>
    <source>
        <strain evidence="3 4">RI</strain>
    </source>
</reference>
<reference evidence="3 4" key="3">
    <citation type="journal article" date="2016" name="Sci. Rep.">
        <title>Genome-wide diversity and gene expression profiling of Babesia microti isolates identify polymorphic genes that mediate host-pathogen interactions.</title>
        <authorList>
            <person name="Silva J.C."/>
            <person name="Cornillot E."/>
            <person name="McCracken C."/>
            <person name="Usmani-Brown S."/>
            <person name="Dwivedi A."/>
            <person name="Ifeonu O.O."/>
            <person name="Crabtree J."/>
            <person name="Gotia H.T."/>
            <person name="Virji A.Z."/>
            <person name="Reynes C."/>
            <person name="Colinge J."/>
            <person name="Kumar V."/>
            <person name="Lawres L."/>
            <person name="Pazzi J.E."/>
            <person name="Pablo J.V."/>
            <person name="Hung C."/>
            <person name="Brancato J."/>
            <person name="Kumari P."/>
            <person name="Orvis J."/>
            <person name="Tretina K."/>
            <person name="Chibucos M."/>
            <person name="Ott S."/>
            <person name="Sadzewicz L."/>
            <person name="Sengamalay N."/>
            <person name="Shetty A.C."/>
            <person name="Su Q."/>
            <person name="Tallon L."/>
            <person name="Fraser C.M."/>
            <person name="Frutos R."/>
            <person name="Molina D.M."/>
            <person name="Krause P.J."/>
            <person name="Ben Mamoun C."/>
        </authorList>
    </citation>
    <scope>NUCLEOTIDE SEQUENCE [LARGE SCALE GENOMIC DNA]</scope>
    <source>
        <strain evidence="3 4">RI</strain>
    </source>
</reference>
<dbReference type="RefSeq" id="XP_012650314.1">
    <property type="nucleotide sequence ID" value="XM_012794860.1"/>
</dbReference>
<reference evidence="3 4" key="1">
    <citation type="journal article" date="2012" name="Nucleic Acids Res.">
        <title>Sequencing of the smallest Apicomplexan genome from the human pathogen Babesia microti.</title>
        <authorList>
            <person name="Cornillot E."/>
            <person name="Hadj-Kaddour K."/>
            <person name="Dassouli A."/>
            <person name="Noel B."/>
            <person name="Ranwez V."/>
            <person name="Vacherie B."/>
            <person name="Augagneur Y."/>
            <person name="Bres V."/>
            <person name="Duclos A."/>
            <person name="Randazzo S."/>
            <person name="Carcy B."/>
            <person name="Debierre-Grockiego F."/>
            <person name="Delbecq S."/>
            <person name="Moubri-Menage K."/>
            <person name="Shams-Eldin H."/>
            <person name="Usmani-Brown S."/>
            <person name="Bringaud F."/>
            <person name="Wincker P."/>
            <person name="Vivares C.P."/>
            <person name="Schwarz R.T."/>
            <person name="Schetters T.P."/>
            <person name="Krause P.J."/>
            <person name="Gorenflot A."/>
            <person name="Berry V."/>
            <person name="Barbe V."/>
            <person name="Ben Mamoun C."/>
        </authorList>
    </citation>
    <scope>NUCLEOTIDE SEQUENCE [LARGE SCALE GENOMIC DNA]</scope>
    <source>
        <strain evidence="3 4">RI</strain>
    </source>
</reference>
<dbReference type="Proteomes" id="UP000002899">
    <property type="component" value="Chromosome IV"/>
</dbReference>
<feature type="transmembrane region" description="Helical" evidence="1">
    <location>
        <begin position="214"/>
        <end position="233"/>
    </location>
</feature>
<name>I7ISV9_BABMR</name>
<keyword evidence="1" id="KW-0472">Membrane</keyword>
<evidence type="ECO:0000313" key="4">
    <source>
        <dbReference type="Proteomes" id="UP000002899"/>
    </source>
</evidence>
<sequence>MPPRLAPLILLNITALVTTIRLPKFPFANYSLAINIERQLKGNTGIPLACDVSTRVVGYNLLEDLITSYTRSYNRIFPIIAHNIKRLSTFKLQSTNHARKAGATIHGDTKATNCWEIAKSSPNNKLKCSVQLTVPDSTILVRVVNRDNPKLTVNSPYTSIQVLNLLRRTNPNAIEMIYYKSNIPFEHLLGVASLPTLLIGVLIEYPLLIQLLSYATFGCISFVLKGFMWKLLIKILTSRLFWHPTVYNIWCSIYYKTSGPAKLFTLKQVLDNVTYLCTEIYKVFLDATIYTEGIMLERDLRKYIQSQATDKDIITIDCSRDRLFTHSKS</sequence>
<dbReference type="EMBL" id="LN871599">
    <property type="protein sequence ID" value="CCF75906.1"/>
    <property type="molecule type" value="Genomic_DNA"/>
</dbReference>
<protein>
    <submittedName>
        <fullName evidence="3">Uncharacterized protein</fullName>
    </submittedName>
</protein>
<dbReference type="GeneID" id="24426359"/>